<dbReference type="Proteomes" id="UP000249016">
    <property type="component" value="Unassembled WGS sequence"/>
</dbReference>
<dbReference type="Gene3D" id="2.60.40.10">
    <property type="entry name" value="Immunoglobulins"/>
    <property type="match status" value="2"/>
</dbReference>
<dbReference type="InterPro" id="IPR036213">
    <property type="entry name" value="Calpain_III_sf"/>
</dbReference>
<dbReference type="EMBL" id="QLII01000001">
    <property type="protein sequence ID" value="RAI78304.1"/>
    <property type="molecule type" value="Genomic_DNA"/>
</dbReference>
<gene>
    <name evidence="2" type="ORF">HMF3257_00990</name>
</gene>
<organism evidence="2 3">
    <name type="scientific">Spirosoma telluris</name>
    <dbReference type="NCBI Taxonomy" id="2183553"/>
    <lineage>
        <taxon>Bacteria</taxon>
        <taxon>Pseudomonadati</taxon>
        <taxon>Bacteroidota</taxon>
        <taxon>Cytophagia</taxon>
        <taxon>Cytophagales</taxon>
        <taxon>Cytophagaceae</taxon>
        <taxon>Spirosoma</taxon>
    </lineage>
</organism>
<feature type="chain" id="PRO_5016451909" evidence="1">
    <location>
        <begin position="16"/>
        <end position="551"/>
    </location>
</feature>
<dbReference type="Pfam" id="PF17963">
    <property type="entry name" value="Big_9"/>
    <property type="match status" value="1"/>
</dbReference>
<dbReference type="InterPro" id="IPR013783">
    <property type="entry name" value="Ig-like_fold"/>
</dbReference>
<sequence>MFLLFWLALSGLAFVSCKKNTDPASPTPPVITVLNPVVSGTVNTNTILEASATGGQGALTYAWVIKASPTDSKATLRNANTLKAELTPDKPGTYSIGLTVTDANGQKAATEITLTASLPGKAPVISVVTSMTVETGKQTSIDGSKSSDPDGDKLTYAWTIKTKPTGSTAVLTNTEGAIAGFTADIAGIYSLSLSISDGIWPAVSQEVSVTATAPAVRVVNGSWTTADGTSGGIDYSPRNKFYSFEVATNNQPISLTLTSSDVNVGVSLYDPLGSRLVNRGTGRSVVVDQTVNAGTYSVMVSTVQRYDVGAFRLAGRGIASEFIPKPADRVQAANVSFGSEGGGGGIGNRLPISPRNQYYTFDVTEDNTITDINVAPTGISIWLNLRSPAGAEADYTFGLLPVGSPRYFAKSLNKGTYGLYVGTGTRDAIGTYTLEIFGKVKNLKQTVFDSAIQTDSYIGKNGVITYTLTVTEDNTPLDISLRSPDIVGTAALINPNGTTMDKFTVPTNYDYMLNVVNKGVYKITITPGSATSGIGKYTLSVYGKFSDLKKQ</sequence>
<keyword evidence="3" id="KW-1185">Reference proteome</keyword>
<dbReference type="SUPFAM" id="SSF49299">
    <property type="entry name" value="PKD domain"/>
    <property type="match status" value="1"/>
</dbReference>
<proteinExistence type="predicted"/>
<evidence type="ECO:0000313" key="2">
    <source>
        <dbReference type="EMBL" id="RAI78304.1"/>
    </source>
</evidence>
<protein>
    <submittedName>
        <fullName evidence="2">Uncharacterized protein</fullName>
    </submittedName>
</protein>
<dbReference type="OrthoDB" id="923694at2"/>
<dbReference type="InterPro" id="IPR035986">
    <property type="entry name" value="PKD_dom_sf"/>
</dbReference>
<evidence type="ECO:0000313" key="3">
    <source>
        <dbReference type="Proteomes" id="UP000249016"/>
    </source>
</evidence>
<keyword evidence="1" id="KW-0732">Signal</keyword>
<dbReference type="SUPFAM" id="SSF49758">
    <property type="entry name" value="Calpain large subunit, middle domain (domain III)"/>
    <property type="match status" value="1"/>
</dbReference>
<evidence type="ECO:0000256" key="1">
    <source>
        <dbReference type="SAM" id="SignalP"/>
    </source>
</evidence>
<comment type="caution">
    <text evidence="2">The sequence shown here is derived from an EMBL/GenBank/DDBJ whole genome shotgun (WGS) entry which is preliminary data.</text>
</comment>
<name>A0A327NWP8_9BACT</name>
<dbReference type="AlphaFoldDB" id="A0A327NWP8"/>
<dbReference type="Pfam" id="PF22352">
    <property type="entry name" value="K319L-like_PKD"/>
    <property type="match status" value="1"/>
</dbReference>
<reference evidence="2 3" key="1">
    <citation type="submission" date="2018-06" db="EMBL/GenBank/DDBJ databases">
        <title>Spirosoma sp. HMF3257 Genome sequencing and assembly.</title>
        <authorList>
            <person name="Kang H."/>
            <person name="Cha I."/>
            <person name="Kim H."/>
            <person name="Kang J."/>
            <person name="Joh K."/>
        </authorList>
    </citation>
    <scope>NUCLEOTIDE SEQUENCE [LARGE SCALE GENOMIC DNA]</scope>
    <source>
        <strain evidence="2 3">HMF3257</strain>
    </source>
</reference>
<feature type="signal peptide" evidence="1">
    <location>
        <begin position="1"/>
        <end position="15"/>
    </location>
</feature>
<dbReference type="Gene3D" id="2.60.120.380">
    <property type="match status" value="1"/>
</dbReference>
<accession>A0A327NWP8</accession>